<organism evidence="3 4">
    <name type="scientific">Gigaspora rosea</name>
    <dbReference type="NCBI Taxonomy" id="44941"/>
    <lineage>
        <taxon>Eukaryota</taxon>
        <taxon>Fungi</taxon>
        <taxon>Fungi incertae sedis</taxon>
        <taxon>Mucoromycota</taxon>
        <taxon>Glomeromycotina</taxon>
        <taxon>Glomeromycetes</taxon>
        <taxon>Diversisporales</taxon>
        <taxon>Gigasporaceae</taxon>
        <taxon>Gigaspora</taxon>
    </lineage>
</organism>
<dbReference type="AlphaFoldDB" id="A0A397TXG6"/>
<keyword evidence="1" id="KW-0175">Coiled coil</keyword>
<proteinExistence type="predicted"/>
<accession>A0A397TXG6</accession>
<sequence length="502" mass="59324">MEPTEPIELDINNPFSHHNTPPSNRSLQFFQNIDIRQFIPQTPLLVQTFIFQPEFIQPQLIVTYLDQKIVEQIPCEEEINLAEENLEEINLVKILEELERIQAKINYQPKNQKKNSRPGRYFLFQLSFSQMTCTKKADSVPSRMARLQNRLINYQEQAQEINPPDVEALQQASRYEQMVLERNRWRAWAANLEDENTVLRRRVGKVERRVEEASELEEENRELEEENREWQKRVEEVYKYIISNDMINADGIIYANEIIIANAVINANEIINADEIEGTGGPNEAERLRTWLFELKFSREIDWGPVIILPDNEKWMEDGFRIRFVKGLGGGFKRWIRLRSFGVVRNRVFRIDGHKDRFVVEEKDFSEIGLCDNSRAWMNLEFMGLSLSERGVDVESDNPFSHHNTPPSNRSLQFFQNIDIRQFIPQTPLLVQTFIFQPEFIQPQLIVTYLDQKIVEQIPCEEEINLAEENLEEINLVKILEELERIQAKINYQPKNQKKKYI</sequence>
<reference evidence="3 4" key="1">
    <citation type="submission" date="2018-06" db="EMBL/GenBank/DDBJ databases">
        <title>Comparative genomics reveals the genomic features of Rhizophagus irregularis, R. cerebriforme, R. diaphanum and Gigaspora rosea, and their symbiotic lifestyle signature.</title>
        <authorList>
            <person name="Morin E."/>
            <person name="San Clemente H."/>
            <person name="Chen E.C.H."/>
            <person name="De La Providencia I."/>
            <person name="Hainaut M."/>
            <person name="Kuo A."/>
            <person name="Kohler A."/>
            <person name="Murat C."/>
            <person name="Tang N."/>
            <person name="Roy S."/>
            <person name="Loubradou J."/>
            <person name="Henrissat B."/>
            <person name="Grigoriev I.V."/>
            <person name="Corradi N."/>
            <person name="Roux C."/>
            <person name="Martin F.M."/>
        </authorList>
    </citation>
    <scope>NUCLEOTIDE SEQUENCE [LARGE SCALE GENOMIC DNA]</scope>
    <source>
        <strain evidence="3 4">DAOM 194757</strain>
    </source>
</reference>
<evidence type="ECO:0000256" key="2">
    <source>
        <dbReference type="SAM" id="MobiDB-lite"/>
    </source>
</evidence>
<evidence type="ECO:0000313" key="4">
    <source>
        <dbReference type="Proteomes" id="UP000266673"/>
    </source>
</evidence>
<feature type="coiled-coil region" evidence="1">
    <location>
        <begin position="189"/>
        <end position="240"/>
    </location>
</feature>
<feature type="region of interest" description="Disordered" evidence="2">
    <location>
        <begin position="1"/>
        <end position="20"/>
    </location>
</feature>
<evidence type="ECO:0000313" key="3">
    <source>
        <dbReference type="EMBL" id="RIB02740.1"/>
    </source>
</evidence>
<gene>
    <name evidence="3" type="ORF">C2G38_2227009</name>
</gene>
<dbReference type="EMBL" id="QKWP01002603">
    <property type="protein sequence ID" value="RIB02740.1"/>
    <property type="molecule type" value="Genomic_DNA"/>
</dbReference>
<dbReference type="Proteomes" id="UP000266673">
    <property type="component" value="Unassembled WGS sequence"/>
</dbReference>
<protein>
    <submittedName>
        <fullName evidence="3">Uncharacterized protein</fullName>
    </submittedName>
</protein>
<name>A0A397TXG6_9GLOM</name>
<evidence type="ECO:0000256" key="1">
    <source>
        <dbReference type="SAM" id="Coils"/>
    </source>
</evidence>
<comment type="caution">
    <text evidence="3">The sequence shown here is derived from an EMBL/GenBank/DDBJ whole genome shotgun (WGS) entry which is preliminary data.</text>
</comment>
<keyword evidence="4" id="KW-1185">Reference proteome</keyword>